<dbReference type="EMBL" id="CP003772">
    <property type="protein sequence ID" value="AFQ03961.1"/>
    <property type="molecule type" value="Genomic_DNA"/>
</dbReference>
<evidence type="ECO:0000313" key="4">
    <source>
        <dbReference type="Proteomes" id="UP000005254"/>
    </source>
</evidence>
<name>A0ABC7ZIR9_MYCGT</name>
<dbReference type="NCBIfam" id="NF045741">
    <property type="entry name" value="MPN162"/>
    <property type="match status" value="1"/>
</dbReference>
<dbReference type="AlphaFoldDB" id="A0ABC7ZIR9"/>
<feature type="signal peptide" evidence="2">
    <location>
        <begin position="1"/>
        <end position="22"/>
    </location>
</feature>
<dbReference type="KEGG" id="mgx:CM1_00875"/>
<feature type="compositionally biased region" description="Basic and acidic residues" evidence="1">
    <location>
        <begin position="150"/>
        <end position="161"/>
    </location>
</feature>
<organism evidence="3 4">
    <name type="scientific">Mycoplasmoides genitalium M6320</name>
    <dbReference type="NCBI Taxonomy" id="662945"/>
    <lineage>
        <taxon>Bacteria</taxon>
        <taxon>Bacillati</taxon>
        <taxon>Mycoplasmatota</taxon>
        <taxon>Mycoplasmoidales</taxon>
        <taxon>Mycoplasmoidaceae</taxon>
        <taxon>Mycoplasmoides</taxon>
    </lineage>
</organism>
<gene>
    <name evidence="3" type="ORF">CM1_00875</name>
</gene>
<accession>A0ABC7ZIR9</accession>
<evidence type="ECO:0000256" key="2">
    <source>
        <dbReference type="SAM" id="SignalP"/>
    </source>
</evidence>
<reference evidence="3 4" key="1">
    <citation type="journal article" date="2012" name="J. Bacteriol.">
        <title>Draft Genome Sequences of Four Axenic Mycoplasma genitalium Strains Isolated from Denmark, Japan, and Australia.</title>
        <authorList>
            <person name="McGowin C.L."/>
            <person name="Ma L."/>
            <person name="Jensen J.S."/>
            <person name="Mancuso M.M."/>
            <person name="Hamasuna R."/>
            <person name="Adegboye D."/>
            <person name="Martin D.H."/>
        </authorList>
    </citation>
    <scope>NUCLEOTIDE SEQUENCE [LARGE SCALE GENOMIC DNA]</scope>
    <source>
        <strain evidence="3 4">M6320</strain>
    </source>
</reference>
<proteinExistence type="predicted"/>
<protein>
    <submittedName>
        <fullName evidence="3">Lipoprotein</fullName>
    </submittedName>
</protein>
<dbReference type="Proteomes" id="UP000005254">
    <property type="component" value="Chromosome"/>
</dbReference>
<dbReference type="GeneID" id="99646979"/>
<evidence type="ECO:0000313" key="3">
    <source>
        <dbReference type="EMBL" id="AFQ03961.1"/>
    </source>
</evidence>
<keyword evidence="2" id="KW-0732">Signal</keyword>
<evidence type="ECO:0000256" key="1">
    <source>
        <dbReference type="SAM" id="MobiDB-lite"/>
    </source>
</evidence>
<keyword evidence="3" id="KW-0449">Lipoprotein</keyword>
<dbReference type="PROSITE" id="PS51257">
    <property type="entry name" value="PROKAR_LIPOPROTEIN"/>
    <property type="match status" value="1"/>
</dbReference>
<feature type="chain" id="PRO_5044895273" evidence="2">
    <location>
        <begin position="23"/>
        <end position="281"/>
    </location>
</feature>
<feature type="region of interest" description="Disordered" evidence="1">
    <location>
        <begin position="145"/>
        <end position="165"/>
    </location>
</feature>
<dbReference type="RefSeq" id="WP_010869356.1">
    <property type="nucleotide sequence ID" value="NC_018497.1"/>
</dbReference>
<sequence>MKLYRSLKAALLPGICTSILLASCASTNTYQDQRNALISLASNRDTLIANAKKSKEEVQKEVTKMNSSTSSMMTATQSVAITTHQTTEKTNNSKYDLDKLFKDYILYVVDNFSGLVFKRTGGHRIQLIDKDKEILDGGNLTKHTHHDHNHMHNHEHEHEEHHDEEETEVVGRALSFTNGIFLVIDYKKDSERKNMSGSTTMMHQHHHEAEEHKEERKLSLNLKAYKFNTPFNISEFISAWHHKESHNSDTEFNNLHNKYDKEELDIIDYNFEEKAVDETIA</sequence>